<dbReference type="Pfam" id="PF22936">
    <property type="entry name" value="Pol_BBD"/>
    <property type="match status" value="1"/>
</dbReference>
<dbReference type="Proteomes" id="UP000595140">
    <property type="component" value="Unassembled WGS sequence"/>
</dbReference>
<evidence type="ECO:0000256" key="1">
    <source>
        <dbReference type="SAM" id="MobiDB-lite"/>
    </source>
</evidence>
<dbReference type="OrthoDB" id="2596766at2759"/>
<evidence type="ECO:0000313" key="4">
    <source>
        <dbReference type="Proteomes" id="UP000595140"/>
    </source>
</evidence>
<keyword evidence="4" id="KW-1185">Reference proteome</keyword>
<feature type="region of interest" description="Disordered" evidence="1">
    <location>
        <begin position="133"/>
        <end position="152"/>
    </location>
</feature>
<protein>
    <recommendedName>
        <fullName evidence="2">Retrovirus-related Pol polyprotein from transposon TNT 1-94-like beta-barrel domain-containing protein</fullName>
    </recommendedName>
</protein>
<dbReference type="AlphaFoldDB" id="A0A484MAX2"/>
<organism evidence="3 4">
    <name type="scientific">Cuscuta campestris</name>
    <dbReference type="NCBI Taxonomy" id="132261"/>
    <lineage>
        <taxon>Eukaryota</taxon>
        <taxon>Viridiplantae</taxon>
        <taxon>Streptophyta</taxon>
        <taxon>Embryophyta</taxon>
        <taxon>Tracheophyta</taxon>
        <taxon>Spermatophyta</taxon>
        <taxon>Magnoliopsida</taxon>
        <taxon>eudicotyledons</taxon>
        <taxon>Gunneridae</taxon>
        <taxon>Pentapetalae</taxon>
        <taxon>asterids</taxon>
        <taxon>lamiids</taxon>
        <taxon>Solanales</taxon>
        <taxon>Convolvulaceae</taxon>
        <taxon>Cuscuteae</taxon>
        <taxon>Cuscuta</taxon>
        <taxon>Cuscuta subgen. Grammica</taxon>
        <taxon>Cuscuta sect. Cleistogrammica</taxon>
    </lineage>
</organism>
<gene>
    <name evidence="3" type="ORF">CCAM_LOCUS26852</name>
</gene>
<accession>A0A484MAX2</accession>
<feature type="domain" description="Retrovirus-related Pol polyprotein from transposon TNT 1-94-like beta-barrel" evidence="2">
    <location>
        <begin position="176"/>
        <end position="244"/>
    </location>
</feature>
<proteinExistence type="predicted"/>
<sequence>MQFLESPVDKFDDWFCRFFVVIAPEDLPFPNVWKEEDKFPSHTFSSRTLDLEEVFLLPLKNSHPVPALYSIRIRISGVLGFGCLLMFFSKQHRGTLLLLGLLPPRPRDFERDRDDPLEGIFLQKRTLRMKRPGLSEVGTPFHSPARRRPPVTPWGPPAMGLLPGMGILPLGTSPIHMLGRPTNIHETRFSFGNVRLANNRALEVTGMGDMVLKTLVDFWTLKDVRVVPALKKSLISVNQLDEQGHEVKFGNWQWKAVKGNLVMACERKSGSLYTVELPFE</sequence>
<evidence type="ECO:0000313" key="3">
    <source>
        <dbReference type="EMBL" id="VFQ85076.1"/>
    </source>
</evidence>
<name>A0A484MAX2_9ASTE</name>
<reference evidence="3 4" key="1">
    <citation type="submission" date="2018-04" db="EMBL/GenBank/DDBJ databases">
        <authorList>
            <person name="Vogel A."/>
        </authorList>
    </citation>
    <scope>NUCLEOTIDE SEQUENCE [LARGE SCALE GENOMIC DNA]</scope>
</reference>
<evidence type="ECO:0000259" key="2">
    <source>
        <dbReference type="Pfam" id="PF22936"/>
    </source>
</evidence>
<dbReference type="InterPro" id="IPR054722">
    <property type="entry name" value="PolX-like_BBD"/>
</dbReference>
<dbReference type="EMBL" id="OOIL02002830">
    <property type="protein sequence ID" value="VFQ85076.1"/>
    <property type="molecule type" value="Genomic_DNA"/>
</dbReference>